<dbReference type="Proteomes" id="UP000193942">
    <property type="component" value="Unassembled WGS sequence"/>
</dbReference>
<dbReference type="PROSITE" id="PS51257">
    <property type="entry name" value="PROKAR_LIPOPROTEIN"/>
    <property type="match status" value="1"/>
</dbReference>
<dbReference type="AlphaFoldDB" id="A0A1X3ISW1"/>
<sequence length="87" mass="9838">MKKICTLLMSIFILSACGEDTKSSDWWLNHPKEATEKYKECKKSGEDSVNCQNVKKVAGIIGRTYGPMLEILKAESAEYDKQHGLNR</sequence>
<gene>
    <name evidence="1" type="ORF">ECXG_05343</name>
</gene>
<proteinExistence type="predicted"/>
<dbReference type="InterPro" id="IPR047937">
    <property type="entry name" value="Eex_IncN-like"/>
</dbReference>
<comment type="caution">
    <text evidence="1">The sequence shown here is derived from an EMBL/GenBank/DDBJ whole genome shotgun (WGS) entry which is preliminary data.</text>
</comment>
<reference evidence="1 2" key="1">
    <citation type="submission" date="2010-04" db="EMBL/GenBank/DDBJ databases">
        <title>The Genome Sequence of Escherichia coli TA447.</title>
        <authorList>
            <consortium name="The Broad Institute Genome Sequencing Platform"/>
            <consortium name="The Broad Institute Genome Sequencing Center for Infectious Disease"/>
            <person name="Feldgarden M."/>
            <person name="Gordon D.M."/>
            <person name="Johnson J.R."/>
            <person name="Johnston B.D."/>
            <person name="Young S."/>
            <person name="Zeng Q."/>
            <person name="Koehrsen M."/>
            <person name="Alvarado L."/>
            <person name="Berlin A.M."/>
            <person name="Borenstein D."/>
            <person name="Chapman S.B."/>
            <person name="Chen Z."/>
            <person name="Engels R."/>
            <person name="Freedman E."/>
            <person name="Gellesch M."/>
            <person name="Goldberg J."/>
            <person name="Griggs A."/>
            <person name="Gujja S."/>
            <person name="Heilman E.R."/>
            <person name="Heiman D.I."/>
            <person name="Hepburn T.A."/>
            <person name="Howarth C."/>
            <person name="Jen D."/>
            <person name="Larson L."/>
            <person name="Mehta T."/>
            <person name="Park D."/>
            <person name="Pearson M."/>
            <person name="Richards J."/>
            <person name="Roberts A."/>
            <person name="Saif S."/>
            <person name="Shea T.D."/>
            <person name="Shenoy N."/>
            <person name="Sisk P."/>
            <person name="Stolte C."/>
            <person name="Sykes S.N."/>
            <person name="Walk T."/>
            <person name="White J."/>
            <person name="Yandava C."/>
            <person name="Haas B."/>
            <person name="Henn M.R."/>
            <person name="Nusbaum C."/>
            <person name="Birren B."/>
        </authorList>
    </citation>
    <scope>NUCLEOTIDE SEQUENCE [LARGE SCALE GENOMIC DNA]</scope>
    <source>
        <strain evidence="1 2">TA447</strain>
    </source>
</reference>
<dbReference type="NCBIfam" id="NF033894">
    <property type="entry name" value="Eex_IncN"/>
    <property type="match status" value="1"/>
</dbReference>
<organism evidence="1 2">
    <name type="scientific">Escherichia coli TA447</name>
    <dbReference type="NCBI Taxonomy" id="656447"/>
    <lineage>
        <taxon>Bacteria</taxon>
        <taxon>Pseudomonadati</taxon>
        <taxon>Pseudomonadota</taxon>
        <taxon>Gammaproteobacteria</taxon>
        <taxon>Enterobacterales</taxon>
        <taxon>Enterobacteriaceae</taxon>
        <taxon>Escherichia</taxon>
    </lineage>
</organism>
<evidence type="ECO:0008006" key="3">
    <source>
        <dbReference type="Google" id="ProtNLM"/>
    </source>
</evidence>
<accession>A0A1X3ISW1</accession>
<name>A0A1X3ISW1_ECOLX</name>
<protein>
    <recommendedName>
        <fullName evidence="3">EexN family lipoprotein</fullName>
    </recommendedName>
</protein>
<evidence type="ECO:0000313" key="2">
    <source>
        <dbReference type="Proteomes" id="UP000193942"/>
    </source>
</evidence>
<dbReference type="EMBL" id="ADIZ01000050">
    <property type="protein sequence ID" value="OSK87554.1"/>
    <property type="molecule type" value="Genomic_DNA"/>
</dbReference>
<evidence type="ECO:0000313" key="1">
    <source>
        <dbReference type="EMBL" id="OSK87554.1"/>
    </source>
</evidence>
<dbReference type="RefSeq" id="WP_000717655.1">
    <property type="nucleotide sequence ID" value="NZ_ADIZ01000050.1"/>
</dbReference>